<keyword evidence="1" id="KW-1133">Transmembrane helix</keyword>
<accession>A0ABT1HY91</accession>
<dbReference type="EMBL" id="JAMTCP010000027">
    <property type="protein sequence ID" value="MCP2260502.1"/>
    <property type="molecule type" value="Genomic_DNA"/>
</dbReference>
<reference evidence="3 4" key="1">
    <citation type="submission" date="2022-06" db="EMBL/GenBank/DDBJ databases">
        <title>Genomic Encyclopedia of Archaeal and Bacterial Type Strains, Phase II (KMG-II): from individual species to whole genera.</title>
        <authorList>
            <person name="Goeker M."/>
        </authorList>
    </citation>
    <scope>NUCLEOTIDE SEQUENCE [LARGE SCALE GENOMIC DNA]</scope>
    <source>
        <strain evidence="3 4">DSM 40477</strain>
    </source>
</reference>
<proteinExistence type="predicted"/>
<keyword evidence="1" id="KW-0812">Transmembrane</keyword>
<dbReference type="Proteomes" id="UP001205311">
    <property type="component" value="Unassembled WGS sequence"/>
</dbReference>
<evidence type="ECO:0000313" key="4">
    <source>
        <dbReference type="Proteomes" id="UP001205311"/>
    </source>
</evidence>
<keyword evidence="4" id="KW-1185">Reference proteome</keyword>
<evidence type="ECO:0000256" key="2">
    <source>
        <dbReference type="SAM" id="SignalP"/>
    </source>
</evidence>
<dbReference type="RefSeq" id="WP_253671346.1">
    <property type="nucleotide sequence ID" value="NZ_JAMTCP010000027.1"/>
</dbReference>
<comment type="caution">
    <text evidence="3">The sequence shown here is derived from an EMBL/GenBank/DDBJ whole genome shotgun (WGS) entry which is preliminary data.</text>
</comment>
<sequence length="101" mass="9765">MPSRPARSVARRVAAALAAFACVAGVGLATAGAAAADTPSSPTTQPSPTALAVESRSVGLVTSLGGTVGVAAVAAGVGGMVAGVLRRRRGVDVDPANERKE</sequence>
<keyword evidence="1" id="KW-0472">Membrane</keyword>
<feature type="transmembrane region" description="Helical" evidence="1">
    <location>
        <begin position="60"/>
        <end position="85"/>
    </location>
</feature>
<keyword evidence="2" id="KW-0732">Signal</keyword>
<protein>
    <submittedName>
        <fullName evidence="3">Uncharacterized protein</fullName>
    </submittedName>
</protein>
<feature type="chain" id="PRO_5046231474" evidence="2">
    <location>
        <begin position="36"/>
        <end position="101"/>
    </location>
</feature>
<name>A0ABT1HY91_STRSD</name>
<feature type="signal peptide" evidence="2">
    <location>
        <begin position="1"/>
        <end position="35"/>
    </location>
</feature>
<evidence type="ECO:0000256" key="1">
    <source>
        <dbReference type="SAM" id="Phobius"/>
    </source>
</evidence>
<gene>
    <name evidence="3" type="ORF">LX15_004220</name>
</gene>
<evidence type="ECO:0000313" key="3">
    <source>
        <dbReference type="EMBL" id="MCP2260502.1"/>
    </source>
</evidence>
<organism evidence="3 4">
    <name type="scientific">Streptoalloteichus tenebrarius (strain ATCC 17920 / DSM 40477 / JCM 4838 / CBS 697.72 / NBRC 16177 / NCIMB 11028 / NRRL B-12390 / A12253. 1 / ISP 5477)</name>
    <name type="common">Streptomyces tenebrarius</name>
    <dbReference type="NCBI Taxonomy" id="1933"/>
    <lineage>
        <taxon>Bacteria</taxon>
        <taxon>Bacillati</taxon>
        <taxon>Actinomycetota</taxon>
        <taxon>Actinomycetes</taxon>
        <taxon>Pseudonocardiales</taxon>
        <taxon>Pseudonocardiaceae</taxon>
        <taxon>Streptoalloteichus</taxon>
    </lineage>
</organism>